<protein>
    <recommendedName>
        <fullName evidence="3">histidine kinase</fullName>
        <ecNumber evidence="3">2.7.13.3</ecNumber>
    </recommendedName>
</protein>
<dbReference type="Pfam" id="PF00072">
    <property type="entry name" value="Response_reg"/>
    <property type="match status" value="1"/>
</dbReference>
<evidence type="ECO:0000313" key="19">
    <source>
        <dbReference type="EMBL" id="PSB26248.1"/>
    </source>
</evidence>
<feature type="domain" description="Histidine kinase" evidence="16">
    <location>
        <begin position="224"/>
        <end position="442"/>
    </location>
</feature>
<dbReference type="CDD" id="cd00082">
    <property type="entry name" value="HisKA"/>
    <property type="match status" value="1"/>
</dbReference>
<keyword evidence="9 19" id="KW-0418">Kinase</keyword>
<evidence type="ECO:0000256" key="8">
    <source>
        <dbReference type="ARBA" id="ARBA00022741"/>
    </source>
</evidence>
<dbReference type="EC" id="2.7.13.3" evidence="3"/>
<organism evidence="19 20">
    <name type="scientific">Stenomitos frigidus ULC18</name>
    <dbReference type="NCBI Taxonomy" id="2107698"/>
    <lineage>
        <taxon>Bacteria</taxon>
        <taxon>Bacillati</taxon>
        <taxon>Cyanobacteriota</taxon>
        <taxon>Cyanophyceae</taxon>
        <taxon>Leptolyngbyales</taxon>
        <taxon>Leptolyngbyaceae</taxon>
        <taxon>Stenomitos</taxon>
    </lineage>
</organism>
<evidence type="ECO:0000256" key="2">
    <source>
        <dbReference type="ARBA" id="ARBA00004236"/>
    </source>
</evidence>
<evidence type="ECO:0000256" key="9">
    <source>
        <dbReference type="ARBA" id="ARBA00022777"/>
    </source>
</evidence>
<dbReference type="Gene3D" id="1.10.287.130">
    <property type="match status" value="1"/>
</dbReference>
<dbReference type="InterPro" id="IPR004358">
    <property type="entry name" value="Sig_transdc_His_kin-like_C"/>
</dbReference>
<dbReference type="Proteomes" id="UP000239576">
    <property type="component" value="Unassembled WGS sequence"/>
</dbReference>
<evidence type="ECO:0000256" key="7">
    <source>
        <dbReference type="ARBA" id="ARBA00022692"/>
    </source>
</evidence>
<name>A0A2T1E0G6_9CYAN</name>
<keyword evidence="20" id="KW-1185">Reference proteome</keyword>
<dbReference type="GO" id="GO:0000155">
    <property type="term" value="F:phosphorelay sensor kinase activity"/>
    <property type="evidence" value="ECO:0007669"/>
    <property type="project" value="InterPro"/>
</dbReference>
<keyword evidence="11" id="KW-1133">Transmembrane helix</keyword>
<dbReference type="CDD" id="cd00130">
    <property type="entry name" value="PAS"/>
    <property type="match status" value="1"/>
</dbReference>
<gene>
    <name evidence="19" type="ORF">C7B82_20210</name>
</gene>
<evidence type="ECO:0000256" key="5">
    <source>
        <dbReference type="ARBA" id="ARBA00022553"/>
    </source>
</evidence>
<comment type="catalytic activity">
    <reaction evidence="1">
        <text>ATP + protein L-histidine = ADP + protein N-phospho-L-histidine.</text>
        <dbReference type="EC" id="2.7.13.3"/>
    </reaction>
</comment>
<keyword evidence="6" id="KW-0808">Transferase</keyword>
<dbReference type="InterPro" id="IPR001789">
    <property type="entry name" value="Sig_transdc_resp-reg_receiver"/>
</dbReference>
<feature type="domain" description="Response regulatory" evidence="17">
    <location>
        <begin position="464"/>
        <end position="582"/>
    </location>
</feature>
<feature type="modified residue" description="4-aspartylphosphate" evidence="14">
    <location>
        <position position="513"/>
    </location>
</feature>
<dbReference type="InterPro" id="IPR011006">
    <property type="entry name" value="CheY-like_superfamily"/>
</dbReference>
<reference evidence="20" key="1">
    <citation type="submission" date="2018-02" db="EMBL/GenBank/DDBJ databases">
        <authorList>
            <person name="Moore K."/>
            <person name="Momper L."/>
        </authorList>
    </citation>
    <scope>NUCLEOTIDE SEQUENCE [LARGE SCALE GENOMIC DNA]</scope>
    <source>
        <strain evidence="20">ULC18</strain>
    </source>
</reference>
<dbReference type="Gene3D" id="3.30.565.10">
    <property type="entry name" value="Histidine kinase-like ATPase, C-terminal domain"/>
    <property type="match status" value="1"/>
</dbReference>
<keyword evidence="5 14" id="KW-0597">Phosphoprotein</keyword>
<feature type="coiled-coil region" evidence="15">
    <location>
        <begin position="24"/>
        <end position="76"/>
    </location>
</feature>
<evidence type="ECO:0000256" key="10">
    <source>
        <dbReference type="ARBA" id="ARBA00022840"/>
    </source>
</evidence>
<dbReference type="Gene3D" id="3.30.450.20">
    <property type="entry name" value="PAS domain"/>
    <property type="match status" value="1"/>
</dbReference>
<comment type="subcellular location">
    <subcellularLocation>
        <location evidence="2">Cell membrane</location>
    </subcellularLocation>
</comment>
<keyword evidence="8" id="KW-0547">Nucleotide-binding</keyword>
<evidence type="ECO:0000259" key="16">
    <source>
        <dbReference type="PROSITE" id="PS50109"/>
    </source>
</evidence>
<dbReference type="Gene3D" id="3.40.50.2300">
    <property type="match status" value="1"/>
</dbReference>
<dbReference type="AlphaFoldDB" id="A0A2T1E0G6"/>
<dbReference type="Pfam" id="PF13426">
    <property type="entry name" value="PAS_9"/>
    <property type="match status" value="1"/>
</dbReference>
<dbReference type="SUPFAM" id="SSF52172">
    <property type="entry name" value="CheY-like"/>
    <property type="match status" value="1"/>
</dbReference>
<dbReference type="CDD" id="cd17580">
    <property type="entry name" value="REC_2_DhkD-like"/>
    <property type="match status" value="1"/>
</dbReference>
<keyword evidence="13" id="KW-0472">Membrane</keyword>
<evidence type="ECO:0000256" key="3">
    <source>
        <dbReference type="ARBA" id="ARBA00012438"/>
    </source>
</evidence>
<keyword evidence="4" id="KW-1003">Cell membrane</keyword>
<evidence type="ECO:0000256" key="1">
    <source>
        <dbReference type="ARBA" id="ARBA00000085"/>
    </source>
</evidence>
<keyword evidence="12" id="KW-0902">Two-component regulatory system</keyword>
<dbReference type="PROSITE" id="PS50110">
    <property type="entry name" value="RESPONSE_REGULATORY"/>
    <property type="match status" value="1"/>
</dbReference>
<evidence type="ECO:0000256" key="11">
    <source>
        <dbReference type="ARBA" id="ARBA00022989"/>
    </source>
</evidence>
<dbReference type="Pfam" id="PF02518">
    <property type="entry name" value="HATPase_c"/>
    <property type="match status" value="1"/>
</dbReference>
<dbReference type="PANTHER" id="PTHR43547:SF2">
    <property type="entry name" value="HYBRID SIGNAL TRANSDUCTION HISTIDINE KINASE C"/>
    <property type="match status" value="1"/>
</dbReference>
<evidence type="ECO:0000256" key="13">
    <source>
        <dbReference type="ARBA" id="ARBA00023136"/>
    </source>
</evidence>
<dbReference type="SMART" id="SM00448">
    <property type="entry name" value="REC"/>
    <property type="match status" value="1"/>
</dbReference>
<dbReference type="GO" id="GO:0005886">
    <property type="term" value="C:plasma membrane"/>
    <property type="evidence" value="ECO:0007669"/>
    <property type="project" value="UniProtKB-SubCell"/>
</dbReference>
<proteinExistence type="predicted"/>
<dbReference type="InterPro" id="IPR036890">
    <property type="entry name" value="HATPase_C_sf"/>
</dbReference>
<dbReference type="SUPFAM" id="SSF55785">
    <property type="entry name" value="PYP-like sensor domain (PAS domain)"/>
    <property type="match status" value="1"/>
</dbReference>
<dbReference type="InterPro" id="IPR005467">
    <property type="entry name" value="His_kinase_dom"/>
</dbReference>
<dbReference type="OrthoDB" id="9790669at2"/>
<evidence type="ECO:0000256" key="15">
    <source>
        <dbReference type="SAM" id="Coils"/>
    </source>
</evidence>
<dbReference type="FunFam" id="3.30.565.10:FF:000023">
    <property type="entry name" value="PAS domain-containing sensor histidine kinase"/>
    <property type="match status" value="1"/>
</dbReference>
<evidence type="ECO:0000256" key="12">
    <source>
        <dbReference type="ARBA" id="ARBA00023012"/>
    </source>
</evidence>
<dbReference type="GO" id="GO:0005524">
    <property type="term" value="F:ATP binding"/>
    <property type="evidence" value="ECO:0007669"/>
    <property type="project" value="UniProtKB-KW"/>
</dbReference>
<reference evidence="19 20" key="2">
    <citation type="submission" date="2018-03" db="EMBL/GenBank/DDBJ databases">
        <title>The ancient ancestry and fast evolution of plastids.</title>
        <authorList>
            <person name="Moore K.R."/>
            <person name="Magnabosco C."/>
            <person name="Momper L."/>
            <person name="Gold D.A."/>
            <person name="Bosak T."/>
            <person name="Fournier G.P."/>
        </authorList>
    </citation>
    <scope>NUCLEOTIDE SEQUENCE [LARGE SCALE GENOMIC DNA]</scope>
    <source>
        <strain evidence="19 20">ULC18</strain>
    </source>
</reference>
<evidence type="ECO:0000256" key="6">
    <source>
        <dbReference type="ARBA" id="ARBA00022679"/>
    </source>
</evidence>
<keyword evidence="7" id="KW-0812">Transmembrane</keyword>
<sequence>MTRQQLIDRPLVPQALALPSPAQLEQANRALQTSQSQLEQRVEERTTALLQANQQLQQEISERKAVEAELREREGRFSTLFNGMEDWVLVYHLTADHKPGQLIEVNEQACRRLGYAREELLSMSVTDIIGASVIPAQSTIERLLVEKHVVVESVHRTKTEQQMPVEVSATLFTLGGLPTVQAICRDITDRKRIEAEREQFLERERVAREQAEAANRIKDDFLAVLSHELRTPLNPILGWTQLLRRGTLNAQKTAIALETIERNAKLQTQLIEDLLDISRILQGKLILNLDAVDLASTIEAAQETVRLAAESKSIAIQTTLEPTTRFLLGDANRLQQVIWNLLSNAVKFTAPGGQVQIALTYSVDEAQITVQDTGKGISPAFLPFVFDTFRQADGTITRTFGGLGLGLAIVRQIVELHGGTVLANSSGEGAGATFSVRLPLRAKALPMSQSHEPVSTLLSLQNVHILVVEDETDTRELLTFILEQSGARVTAVASATAALATLLESIPDVLLSDIGMAEINGYSLMRQIRSRGPEQGGKIPAIALTAYAGEYDQQQALVAGFQQHLSKPVEPDVLVRAIAQLVLQ</sequence>
<dbReference type="InterPro" id="IPR000014">
    <property type="entry name" value="PAS"/>
</dbReference>
<dbReference type="PROSITE" id="PS50109">
    <property type="entry name" value="HIS_KIN"/>
    <property type="match status" value="1"/>
</dbReference>
<evidence type="ECO:0000256" key="4">
    <source>
        <dbReference type="ARBA" id="ARBA00022475"/>
    </source>
</evidence>
<dbReference type="InterPro" id="IPR035965">
    <property type="entry name" value="PAS-like_dom_sf"/>
</dbReference>
<dbReference type="NCBIfam" id="TIGR00229">
    <property type="entry name" value="sensory_box"/>
    <property type="match status" value="1"/>
</dbReference>
<keyword evidence="15" id="KW-0175">Coiled coil</keyword>
<comment type="caution">
    <text evidence="19">The sequence shown here is derived from an EMBL/GenBank/DDBJ whole genome shotgun (WGS) entry which is preliminary data.</text>
</comment>
<dbReference type="InterPro" id="IPR003594">
    <property type="entry name" value="HATPase_dom"/>
</dbReference>
<evidence type="ECO:0000259" key="18">
    <source>
        <dbReference type="PROSITE" id="PS50112"/>
    </source>
</evidence>
<dbReference type="InterPro" id="IPR036097">
    <property type="entry name" value="HisK_dim/P_sf"/>
</dbReference>
<dbReference type="PROSITE" id="PS50112">
    <property type="entry name" value="PAS"/>
    <property type="match status" value="1"/>
</dbReference>
<dbReference type="RefSeq" id="WP_106258083.1">
    <property type="nucleotide sequence ID" value="NZ_CAWNSW010000044.1"/>
</dbReference>
<dbReference type="FunFam" id="1.10.287.130:FF:000004">
    <property type="entry name" value="Ethylene receptor 1"/>
    <property type="match status" value="1"/>
</dbReference>
<dbReference type="SMART" id="SM00388">
    <property type="entry name" value="HisKA"/>
    <property type="match status" value="1"/>
</dbReference>
<dbReference type="PANTHER" id="PTHR43547">
    <property type="entry name" value="TWO-COMPONENT HISTIDINE KINASE"/>
    <property type="match status" value="1"/>
</dbReference>
<evidence type="ECO:0000313" key="20">
    <source>
        <dbReference type="Proteomes" id="UP000239576"/>
    </source>
</evidence>
<dbReference type="Pfam" id="PF00512">
    <property type="entry name" value="HisKA"/>
    <property type="match status" value="1"/>
</dbReference>
<dbReference type="InterPro" id="IPR003661">
    <property type="entry name" value="HisK_dim/P_dom"/>
</dbReference>
<dbReference type="PRINTS" id="PR00344">
    <property type="entry name" value="BCTRLSENSOR"/>
</dbReference>
<dbReference type="SUPFAM" id="SSF47384">
    <property type="entry name" value="Homodimeric domain of signal transducing histidine kinase"/>
    <property type="match status" value="1"/>
</dbReference>
<accession>A0A2T1E0G6</accession>
<evidence type="ECO:0000259" key="17">
    <source>
        <dbReference type="PROSITE" id="PS50110"/>
    </source>
</evidence>
<evidence type="ECO:0000256" key="14">
    <source>
        <dbReference type="PROSITE-ProRule" id="PRU00169"/>
    </source>
</evidence>
<keyword evidence="10" id="KW-0067">ATP-binding</keyword>
<feature type="domain" description="PAS" evidence="18">
    <location>
        <begin position="73"/>
        <end position="129"/>
    </location>
</feature>
<dbReference type="SMART" id="SM00387">
    <property type="entry name" value="HATPase_c"/>
    <property type="match status" value="1"/>
</dbReference>
<dbReference type="EMBL" id="PVWK01000110">
    <property type="protein sequence ID" value="PSB26248.1"/>
    <property type="molecule type" value="Genomic_DNA"/>
</dbReference>
<dbReference type="SUPFAM" id="SSF55874">
    <property type="entry name" value="ATPase domain of HSP90 chaperone/DNA topoisomerase II/histidine kinase"/>
    <property type="match status" value="1"/>
</dbReference>